<gene>
    <name evidence="1" type="ORF">TES1_1780</name>
</gene>
<name>W0I9L1_9EURY</name>
<accession>W0I9L1</accession>
<dbReference type="KEGG" id="ths:TES1_1780"/>
<evidence type="ECO:0008006" key="3">
    <source>
        <dbReference type="Google" id="ProtNLM"/>
    </source>
</evidence>
<organism evidence="1 2">
    <name type="scientific">Thermococcus paralvinellae</name>
    <dbReference type="NCBI Taxonomy" id="582419"/>
    <lineage>
        <taxon>Archaea</taxon>
        <taxon>Methanobacteriati</taxon>
        <taxon>Methanobacteriota</taxon>
        <taxon>Thermococci</taxon>
        <taxon>Thermococcales</taxon>
        <taxon>Thermococcaceae</taxon>
        <taxon>Thermococcus</taxon>
    </lineage>
</organism>
<reference evidence="1 2" key="1">
    <citation type="journal article" date="2014" name="Int. J. Syst. Evol. Microbiol.">
        <title>Thermococcus paralvinellae sp. nov. and Thermococcus cleftensis sp. nov. of hyperthermophilic heterotrophs from deep-sea hydrothermal vents.</title>
        <authorList>
            <person name="Hensley S.A."/>
            <person name="Jung J.H."/>
            <person name="Park C.S."/>
            <person name="Holden J.F."/>
        </authorList>
    </citation>
    <scope>NUCLEOTIDE SEQUENCE [LARGE SCALE GENOMIC DNA]</scope>
    <source>
        <strain evidence="1 2">ES1</strain>
    </source>
</reference>
<protein>
    <recommendedName>
        <fullName evidence="3">CGP-CTERM sorting domain-containing protein</fullName>
    </recommendedName>
</protein>
<dbReference type="HOGENOM" id="CLU_749291_0_0_2"/>
<evidence type="ECO:0000313" key="1">
    <source>
        <dbReference type="EMBL" id="AHF81155.1"/>
    </source>
</evidence>
<dbReference type="GeneID" id="24906053"/>
<dbReference type="Proteomes" id="UP000019027">
    <property type="component" value="Chromosome"/>
</dbReference>
<dbReference type="OrthoDB" id="93115at2157"/>
<evidence type="ECO:0000313" key="2">
    <source>
        <dbReference type="Proteomes" id="UP000019027"/>
    </source>
</evidence>
<keyword evidence="2" id="KW-1185">Reference proteome</keyword>
<proteinExistence type="predicted"/>
<dbReference type="RefSeq" id="WP_042682187.1">
    <property type="nucleotide sequence ID" value="NZ_CP006965.1"/>
</dbReference>
<dbReference type="STRING" id="582419.TES1_1780"/>
<dbReference type="AlphaFoldDB" id="W0I9L1"/>
<dbReference type="EMBL" id="CP006965">
    <property type="protein sequence ID" value="AHF81155.1"/>
    <property type="molecule type" value="Genomic_DNA"/>
</dbReference>
<sequence>MNRLVPTLLVLLIVPLSSADGFSYVYSSIVGTGNDVIILIEWTPTMIDPLCAPQPCCYNEVPEDCCHYIVFYANDSGVYYVTYAYNVKAFASENGTYLFSGVIYRAYNGCFQRLGDVPGKSKFVFPYIATMTSNKLTIYHLGCTMRKIGEVPVTSKCTFDLSSRNLIVSCPNGTRRFALSDSEMIEVPVVKRWVVLGTKRPSVTQGKLENDILVFSNGSRTYKIPSKELLPYLYDSKELKFLTGVFMKDALLILPPTMNYEYCIYNGTFSSKLSFTSPLSNSEFVVYDFKLSEFKPVYAFLYNGTLKPIPLFLPDGKYFKPLAPKVVIKSECPCPVRTSSEANASRANNKICGPGLLLFLSLLILKRKQ</sequence>